<dbReference type="PROSITE" id="PS00041">
    <property type="entry name" value="HTH_ARAC_FAMILY_1"/>
    <property type="match status" value="1"/>
</dbReference>
<dbReference type="PRINTS" id="PR00032">
    <property type="entry name" value="HTHARAC"/>
</dbReference>
<evidence type="ECO:0000256" key="4">
    <source>
        <dbReference type="SAM" id="MobiDB-lite"/>
    </source>
</evidence>
<dbReference type="InterPro" id="IPR018062">
    <property type="entry name" value="HTH_AraC-typ_CS"/>
</dbReference>
<gene>
    <name evidence="6" type="ORF">Premu_2269</name>
</gene>
<reference evidence="7" key="1">
    <citation type="journal article" date="2011" name="Stand. Genomic Sci.">
        <title>Non-contiguous finished genome sequence of the opportunistic oral pathogen Prevotella multisaccharivorax type strain (PPPA20).</title>
        <authorList>
            <person name="Pati A."/>
            <person name="Gronow S."/>
            <person name="Lu M."/>
            <person name="Lapidus A."/>
            <person name="Nolan M."/>
            <person name="Lucas S."/>
            <person name="Hammon N."/>
            <person name="Deshpande S."/>
            <person name="Cheng J.F."/>
            <person name="Tapia R."/>
            <person name="Han C."/>
            <person name="Goodwin L."/>
            <person name="Pitluck S."/>
            <person name="Liolios K."/>
            <person name="Pagani I."/>
            <person name="Mavromatis K."/>
            <person name="Mikhailova N."/>
            <person name="Huntemann M."/>
            <person name="Chen A."/>
            <person name="Palaniappan K."/>
            <person name="Land M."/>
            <person name="Hauser L."/>
            <person name="Detter J.C."/>
            <person name="Brambilla E.M."/>
            <person name="Rohde M."/>
            <person name="Goker M."/>
            <person name="Woyke T."/>
            <person name="Bristow J."/>
            <person name="Eisen J.A."/>
            <person name="Markowitz V."/>
            <person name="Hugenholtz P."/>
            <person name="Kyrpides N.C."/>
            <person name="Klenk H.P."/>
            <person name="Ivanova N."/>
        </authorList>
    </citation>
    <scope>NUCLEOTIDE SEQUENCE [LARGE SCALE GENOMIC DNA]</scope>
    <source>
        <strain evidence="7">DSM 17128</strain>
    </source>
</reference>
<dbReference type="InterPro" id="IPR003313">
    <property type="entry name" value="AraC-bd"/>
</dbReference>
<dbReference type="AlphaFoldDB" id="F8N8R0"/>
<dbReference type="RefSeq" id="WP_007575369.1">
    <property type="nucleotide sequence ID" value="NZ_BPTS01000002.1"/>
</dbReference>
<sequence>MNLNIEDLHLITLNIGYSEQDGDWNWPKVRSPFGRLYCVTEGSAKIAFKEKEVVLRPGYLYFIPPFTLHDEISDGRFNHYYLHIYEQPGSNFRFLEELEYPVEVEAKQYDIELFRRLVVINPKLRLSITNPDMYDNQSTLLQNIGTSMQGHFSDKTESRGIILILISRFLEKAHFKHDAIDRRIQHVITYIHQGHEESFKLGKLADIACMSEAHFIRVFKQQMGITPNAYIISYKIELAQILLVTTDLPVKEIADKLGYYDSSYFNRLFRKMVGKSPLEYRRNSSPERNRSCRRHRGTTSNTG</sequence>
<dbReference type="STRING" id="688246.Premu_2269"/>
<feature type="region of interest" description="Disordered" evidence="4">
    <location>
        <begin position="279"/>
        <end position="303"/>
    </location>
</feature>
<feature type="compositionally biased region" description="Basic and acidic residues" evidence="4">
    <location>
        <begin position="279"/>
        <end position="290"/>
    </location>
</feature>
<dbReference type="HOGENOM" id="CLU_000445_88_6_10"/>
<keyword evidence="2" id="KW-0238">DNA-binding</keyword>
<dbReference type="Pfam" id="PF12833">
    <property type="entry name" value="HTH_18"/>
    <property type="match status" value="1"/>
</dbReference>
<organism evidence="6 7">
    <name type="scientific">Hallella multisaccharivorax DSM 17128</name>
    <dbReference type="NCBI Taxonomy" id="688246"/>
    <lineage>
        <taxon>Bacteria</taxon>
        <taxon>Pseudomonadati</taxon>
        <taxon>Bacteroidota</taxon>
        <taxon>Bacteroidia</taxon>
        <taxon>Bacteroidales</taxon>
        <taxon>Prevotellaceae</taxon>
        <taxon>Hallella</taxon>
    </lineage>
</organism>
<keyword evidence="7" id="KW-1185">Reference proteome</keyword>
<feature type="domain" description="HTH araC/xylS-type" evidence="5">
    <location>
        <begin position="185"/>
        <end position="283"/>
    </location>
</feature>
<evidence type="ECO:0000256" key="2">
    <source>
        <dbReference type="ARBA" id="ARBA00023125"/>
    </source>
</evidence>
<dbReference type="GO" id="GO:0003700">
    <property type="term" value="F:DNA-binding transcription factor activity"/>
    <property type="evidence" value="ECO:0007669"/>
    <property type="project" value="InterPro"/>
</dbReference>
<evidence type="ECO:0000313" key="7">
    <source>
        <dbReference type="Proteomes" id="UP000002772"/>
    </source>
</evidence>
<dbReference type="GO" id="GO:0043565">
    <property type="term" value="F:sequence-specific DNA binding"/>
    <property type="evidence" value="ECO:0007669"/>
    <property type="project" value="InterPro"/>
</dbReference>
<keyword evidence="3" id="KW-0804">Transcription</keyword>
<dbReference type="EMBL" id="GL945017">
    <property type="protein sequence ID" value="EGN57655.1"/>
    <property type="molecule type" value="Genomic_DNA"/>
</dbReference>
<keyword evidence="1" id="KW-0805">Transcription regulation</keyword>
<dbReference type="Pfam" id="PF02311">
    <property type="entry name" value="AraC_binding"/>
    <property type="match status" value="1"/>
</dbReference>
<dbReference type="PANTHER" id="PTHR43280:SF28">
    <property type="entry name" value="HTH-TYPE TRANSCRIPTIONAL ACTIVATOR RHAS"/>
    <property type="match status" value="1"/>
</dbReference>
<dbReference type="InterPro" id="IPR009057">
    <property type="entry name" value="Homeodomain-like_sf"/>
</dbReference>
<name>F8N8R0_9BACT</name>
<dbReference type="InterPro" id="IPR037923">
    <property type="entry name" value="HTH-like"/>
</dbReference>
<dbReference type="SMART" id="SM00342">
    <property type="entry name" value="HTH_ARAC"/>
    <property type="match status" value="1"/>
</dbReference>
<dbReference type="PROSITE" id="PS01124">
    <property type="entry name" value="HTH_ARAC_FAMILY_2"/>
    <property type="match status" value="1"/>
</dbReference>
<dbReference type="PANTHER" id="PTHR43280">
    <property type="entry name" value="ARAC-FAMILY TRANSCRIPTIONAL REGULATOR"/>
    <property type="match status" value="1"/>
</dbReference>
<dbReference type="InterPro" id="IPR020449">
    <property type="entry name" value="Tscrpt_reg_AraC-type_HTH"/>
</dbReference>
<evidence type="ECO:0000313" key="6">
    <source>
        <dbReference type="EMBL" id="EGN57655.1"/>
    </source>
</evidence>
<evidence type="ECO:0000256" key="1">
    <source>
        <dbReference type="ARBA" id="ARBA00023015"/>
    </source>
</evidence>
<dbReference type="InterPro" id="IPR018060">
    <property type="entry name" value="HTH_AraC"/>
</dbReference>
<proteinExistence type="predicted"/>
<dbReference type="Gene3D" id="1.10.10.60">
    <property type="entry name" value="Homeodomain-like"/>
    <property type="match status" value="2"/>
</dbReference>
<dbReference type="SUPFAM" id="SSF51215">
    <property type="entry name" value="Regulatory protein AraC"/>
    <property type="match status" value="1"/>
</dbReference>
<evidence type="ECO:0000259" key="5">
    <source>
        <dbReference type="PROSITE" id="PS01124"/>
    </source>
</evidence>
<accession>F8N8R0</accession>
<dbReference type="eggNOG" id="COG4977">
    <property type="taxonomic scope" value="Bacteria"/>
</dbReference>
<protein>
    <submittedName>
        <fullName evidence="6">Transcriptional regulator, AraC family</fullName>
    </submittedName>
</protein>
<dbReference type="Proteomes" id="UP000002772">
    <property type="component" value="Unassembled WGS sequence"/>
</dbReference>
<dbReference type="SUPFAM" id="SSF46689">
    <property type="entry name" value="Homeodomain-like"/>
    <property type="match status" value="2"/>
</dbReference>
<evidence type="ECO:0000256" key="3">
    <source>
        <dbReference type="ARBA" id="ARBA00023163"/>
    </source>
</evidence>